<comment type="similarity">
    <text evidence="2">Belongs to the outer membrane factor (OMF) (TC 1.B.17) family.</text>
</comment>
<name>A0ABY2HNT5_9SPHI</name>
<dbReference type="EMBL" id="SOPX01000003">
    <property type="protein sequence ID" value="TFB29768.1"/>
    <property type="molecule type" value="Genomic_DNA"/>
</dbReference>
<keyword evidence="10" id="KW-1185">Reference proteome</keyword>
<keyword evidence="7" id="KW-0998">Cell outer membrane</keyword>
<evidence type="ECO:0000256" key="3">
    <source>
        <dbReference type="ARBA" id="ARBA00022448"/>
    </source>
</evidence>
<keyword evidence="8" id="KW-0175">Coiled coil</keyword>
<keyword evidence="3" id="KW-0813">Transport</keyword>
<reference evidence="9 10" key="1">
    <citation type="submission" date="2019-03" db="EMBL/GenBank/DDBJ databases">
        <authorList>
            <person name="He R.-H."/>
        </authorList>
    </citation>
    <scope>NUCLEOTIDE SEQUENCE [LARGE SCALE GENOMIC DNA]</scope>
    <source>
        <strain evidence="9 10">DSM 19624</strain>
    </source>
</reference>
<dbReference type="SUPFAM" id="SSF56954">
    <property type="entry name" value="Outer membrane efflux proteins (OEP)"/>
    <property type="match status" value="1"/>
</dbReference>
<evidence type="ECO:0000256" key="6">
    <source>
        <dbReference type="ARBA" id="ARBA00023136"/>
    </source>
</evidence>
<evidence type="ECO:0000256" key="4">
    <source>
        <dbReference type="ARBA" id="ARBA00022452"/>
    </source>
</evidence>
<evidence type="ECO:0000256" key="1">
    <source>
        <dbReference type="ARBA" id="ARBA00004442"/>
    </source>
</evidence>
<evidence type="ECO:0000313" key="9">
    <source>
        <dbReference type="EMBL" id="TFB29768.1"/>
    </source>
</evidence>
<evidence type="ECO:0000313" key="10">
    <source>
        <dbReference type="Proteomes" id="UP000297429"/>
    </source>
</evidence>
<feature type="coiled-coil region" evidence="8">
    <location>
        <begin position="403"/>
        <end position="461"/>
    </location>
</feature>
<dbReference type="PANTHER" id="PTHR30026">
    <property type="entry name" value="OUTER MEMBRANE PROTEIN TOLC"/>
    <property type="match status" value="1"/>
</dbReference>
<dbReference type="PANTHER" id="PTHR30026:SF20">
    <property type="entry name" value="OUTER MEMBRANE PROTEIN TOLC"/>
    <property type="match status" value="1"/>
</dbReference>
<evidence type="ECO:0000256" key="5">
    <source>
        <dbReference type="ARBA" id="ARBA00022692"/>
    </source>
</evidence>
<gene>
    <name evidence="9" type="ORF">E3V97_16380</name>
</gene>
<evidence type="ECO:0000256" key="7">
    <source>
        <dbReference type="ARBA" id="ARBA00023237"/>
    </source>
</evidence>
<keyword evidence="4" id="KW-1134">Transmembrane beta strand</keyword>
<keyword evidence="5" id="KW-0812">Transmembrane</keyword>
<dbReference type="InterPro" id="IPR051906">
    <property type="entry name" value="TolC-like"/>
</dbReference>
<evidence type="ECO:0000256" key="2">
    <source>
        <dbReference type="ARBA" id="ARBA00007613"/>
    </source>
</evidence>
<sequence length="471" mass="52480">MYQEIAQPHFYTLFDKNIQQLNKIKSMKPKKNAFGISFVILISISSMAHAQTHYTLAHCTEIALRQSLQLKAVTLDFDKANAGIRQAYSALLPNISASGSYQYSPQIQTSILPASTFGGTEGTYIPARLGIDQTKLVSAELSQNIYNASAKIELKAAKVLLAGSQLQIRSSQEDLVYNVAATYYNIQSLLKQEELSGQSLQNTETLLKGTSEQLRAGLATQTDVDRLTVTRDNSKADLEGLQNSKEKYYNLLKVLMNMPLSESVSIDTFTENEISHKADSDYDAAKKTNYLQLLQNKRIAELEYKNIKAGYLPTVSLYANYGLYGYNVNANPFKNINDKLYPASNIGIKFKISIFDGFNTKYQAQQKQLEIGKLDVQATQILQQNDKDVANARADIRSNMITYENQKRNLALAQKVLADINQQYQSGIVKVSDVINTTSDLQSAQTKYVTALINIKQAELNLKQAQGTLLP</sequence>
<proteinExistence type="inferred from homology"/>
<protein>
    <submittedName>
        <fullName evidence="9">TolC family protein</fullName>
    </submittedName>
</protein>
<comment type="caution">
    <text evidence="9">The sequence shown here is derived from an EMBL/GenBank/DDBJ whole genome shotgun (WGS) entry which is preliminary data.</text>
</comment>
<dbReference type="Pfam" id="PF02321">
    <property type="entry name" value="OEP"/>
    <property type="match status" value="2"/>
</dbReference>
<comment type="subcellular location">
    <subcellularLocation>
        <location evidence="1">Cell outer membrane</location>
    </subcellularLocation>
</comment>
<accession>A0ABY2HNT5</accession>
<evidence type="ECO:0000256" key="8">
    <source>
        <dbReference type="SAM" id="Coils"/>
    </source>
</evidence>
<keyword evidence="6" id="KW-0472">Membrane</keyword>
<organism evidence="9 10">
    <name type="scientific">Pedobacter alluvionis</name>
    <dbReference type="NCBI Taxonomy" id="475253"/>
    <lineage>
        <taxon>Bacteria</taxon>
        <taxon>Pseudomonadati</taxon>
        <taxon>Bacteroidota</taxon>
        <taxon>Sphingobacteriia</taxon>
        <taxon>Sphingobacteriales</taxon>
        <taxon>Sphingobacteriaceae</taxon>
        <taxon>Pedobacter</taxon>
    </lineage>
</organism>
<dbReference type="Gene3D" id="1.20.1600.10">
    <property type="entry name" value="Outer membrane efflux proteins (OEP)"/>
    <property type="match status" value="1"/>
</dbReference>
<dbReference type="InterPro" id="IPR003423">
    <property type="entry name" value="OMP_efflux"/>
</dbReference>
<dbReference type="Proteomes" id="UP000297429">
    <property type="component" value="Unassembled WGS sequence"/>
</dbReference>